<feature type="domain" description="Integrase catalytic" evidence="1">
    <location>
        <begin position="1"/>
        <end position="178"/>
    </location>
</feature>
<dbReference type="SUPFAM" id="SSF53098">
    <property type="entry name" value="Ribonuclease H-like"/>
    <property type="match status" value="1"/>
</dbReference>
<dbReference type="PROSITE" id="PS50994">
    <property type="entry name" value="INTEGRASE"/>
    <property type="match status" value="1"/>
</dbReference>
<evidence type="ECO:0000259" key="1">
    <source>
        <dbReference type="PROSITE" id="PS50994"/>
    </source>
</evidence>
<dbReference type="InterPro" id="IPR012337">
    <property type="entry name" value="RNaseH-like_sf"/>
</dbReference>
<dbReference type="EnsemblMetazoa" id="G23407.7">
    <property type="protein sequence ID" value="G23407.7:cds"/>
    <property type="gene ID" value="G23407"/>
</dbReference>
<keyword evidence="3" id="KW-1185">Reference proteome</keyword>
<dbReference type="PANTHER" id="PTHR37984:SF15">
    <property type="entry name" value="INTEGRASE CATALYTIC DOMAIN-CONTAINING PROTEIN"/>
    <property type="match status" value="1"/>
</dbReference>
<dbReference type="Proteomes" id="UP000005408">
    <property type="component" value="Unassembled WGS sequence"/>
</dbReference>
<proteinExistence type="predicted"/>
<organism evidence="2 3">
    <name type="scientific">Magallana gigas</name>
    <name type="common">Pacific oyster</name>
    <name type="synonym">Crassostrea gigas</name>
    <dbReference type="NCBI Taxonomy" id="29159"/>
    <lineage>
        <taxon>Eukaryota</taxon>
        <taxon>Metazoa</taxon>
        <taxon>Spiralia</taxon>
        <taxon>Lophotrochozoa</taxon>
        <taxon>Mollusca</taxon>
        <taxon>Bivalvia</taxon>
        <taxon>Autobranchia</taxon>
        <taxon>Pteriomorphia</taxon>
        <taxon>Ostreida</taxon>
        <taxon>Ostreoidea</taxon>
        <taxon>Ostreidae</taxon>
        <taxon>Magallana</taxon>
    </lineage>
</organism>
<dbReference type="AlphaFoldDB" id="A0A8W8KDA0"/>
<dbReference type="InterPro" id="IPR050951">
    <property type="entry name" value="Retrovirus_Pol_polyprotein"/>
</dbReference>
<dbReference type="InterPro" id="IPR001584">
    <property type="entry name" value="Integrase_cat-core"/>
</dbReference>
<dbReference type="InterPro" id="IPR036397">
    <property type="entry name" value="RNaseH_sf"/>
</dbReference>
<accession>A0A8W8KDA0</accession>
<protein>
    <recommendedName>
        <fullName evidence="1">Integrase catalytic domain-containing protein</fullName>
    </recommendedName>
</protein>
<dbReference type="PANTHER" id="PTHR37984">
    <property type="entry name" value="PROTEIN CBG26694"/>
    <property type="match status" value="1"/>
</dbReference>
<dbReference type="Pfam" id="PF00665">
    <property type="entry name" value="rve"/>
    <property type="match status" value="1"/>
</dbReference>
<dbReference type="EnsemblMetazoa" id="G23407.8">
    <property type="protein sequence ID" value="G23407.8:cds"/>
    <property type="gene ID" value="G23407"/>
</dbReference>
<dbReference type="GO" id="GO:0015074">
    <property type="term" value="P:DNA integration"/>
    <property type="evidence" value="ECO:0007669"/>
    <property type="project" value="InterPro"/>
</dbReference>
<evidence type="ECO:0000313" key="3">
    <source>
        <dbReference type="Proteomes" id="UP000005408"/>
    </source>
</evidence>
<name>A0A8W8KDA0_MAGGI</name>
<dbReference type="GO" id="GO:0003676">
    <property type="term" value="F:nucleic acid binding"/>
    <property type="evidence" value="ECO:0007669"/>
    <property type="project" value="InterPro"/>
</dbReference>
<dbReference type="FunFam" id="3.30.420.10:FF:000032">
    <property type="entry name" value="Retrovirus-related Pol polyprotein from transposon 297-like Protein"/>
    <property type="match status" value="1"/>
</dbReference>
<dbReference type="Gene3D" id="3.30.420.10">
    <property type="entry name" value="Ribonuclease H-like superfamily/Ribonuclease H"/>
    <property type="match status" value="1"/>
</dbReference>
<sequence>MPITNRLLGQNDDSQFIYIIYLQDLFTYENRNVSKVYLSYGIRIVIVIRDVFTKFTQAVATRDQKASTVALCLIQQWFHHYGVPDRIHSDQGRNFESDIIKQLCKIYDIQKSRTTAYHPEGNGQTERFNRTLHDLLRTLPPQKKKLWPDHLSDVTFAYNVSPNSSTGYSPFYLLFGRKPKIPVDFIVSSTVSDSVSDNDVNYDEFIQEHRNNASELFQHAKRNLEKNASQRKDRFDAKMVDHPIGVGDEVFIRNRGFTGRHKLQDLWSTTTSNSQRQCVYSCFRHWTATYP</sequence>
<reference evidence="2" key="1">
    <citation type="submission" date="2022-08" db="UniProtKB">
        <authorList>
            <consortium name="EnsemblMetazoa"/>
        </authorList>
    </citation>
    <scope>IDENTIFICATION</scope>
    <source>
        <strain evidence="2">05x7-T-G4-1.051#20</strain>
    </source>
</reference>
<evidence type="ECO:0000313" key="2">
    <source>
        <dbReference type="EnsemblMetazoa" id="G23407.8:cds"/>
    </source>
</evidence>